<reference evidence="4 5" key="1">
    <citation type="submission" date="2021-07" db="EMBL/GenBank/DDBJ databases">
        <title>Flavobacterium sp. nov. isolated from sediment on the Taihu Lake.</title>
        <authorList>
            <person name="Qu J.-H."/>
        </authorList>
    </citation>
    <scope>NUCLEOTIDE SEQUENCE [LARGE SCALE GENOMIC DNA]</scope>
    <source>
        <strain evidence="4 5">NAS39</strain>
    </source>
</reference>
<dbReference type="Pfam" id="PF04245">
    <property type="entry name" value="NA37"/>
    <property type="match status" value="1"/>
</dbReference>
<gene>
    <name evidence="4" type="ORF">KZH69_02445</name>
</gene>
<dbReference type="PANTHER" id="PTHR38772:SF1">
    <property type="entry name" value="NUCLEOID-ASSOCIATED PROTEIN YEJK"/>
    <property type="match status" value="1"/>
</dbReference>
<dbReference type="EMBL" id="JAHWYN010000002">
    <property type="protein sequence ID" value="MBW4359335.1"/>
    <property type="molecule type" value="Genomic_DNA"/>
</dbReference>
<evidence type="ECO:0000313" key="5">
    <source>
        <dbReference type="Proteomes" id="UP000812031"/>
    </source>
</evidence>
<sequence>MEIKKIVLHHIDKELKGKASLTCSKKLITVNDTVTEFVEKLIKIYGSKNPSQGTFEDDIANFPFQTKAENYLKDQDFLKLTIESMDILKSKIDINTTTGGYVVFVHYEHNQVDFLITAMMDRSVHYTNTDDLGIKKLMALDIEKMARANRLNFDKWKKKEGRYLTFIKGTRDVSQYFIKFIGASDISSAKENFDKLKDAVKKYSVANKLPLAKQSKIRESISEYVEKCFTQKRDVEIESIAAIIDSEEPTAFLGFIEDNDIEISGKIGVHAKSDYYSFTRSSVKEDGYHLVFEKELIKKGKITREGTNIIIHNVPTEKLNTMFDGTLENKI</sequence>
<evidence type="ECO:0000256" key="1">
    <source>
        <dbReference type="ARBA" id="ARBA00004496"/>
    </source>
</evidence>
<comment type="similarity">
    <text evidence="2">Belongs to the YejK family.</text>
</comment>
<dbReference type="RefSeq" id="WP_219315873.1">
    <property type="nucleotide sequence ID" value="NZ_JAHWYN010000002.1"/>
</dbReference>
<evidence type="ECO:0000313" key="4">
    <source>
        <dbReference type="EMBL" id="MBW4359335.1"/>
    </source>
</evidence>
<evidence type="ECO:0000256" key="3">
    <source>
        <dbReference type="ARBA" id="ARBA00022490"/>
    </source>
</evidence>
<organism evidence="4 5">
    <name type="scientific">Flavobacterium taihuense</name>
    <dbReference type="NCBI Taxonomy" id="2857508"/>
    <lineage>
        <taxon>Bacteria</taxon>
        <taxon>Pseudomonadati</taxon>
        <taxon>Bacteroidota</taxon>
        <taxon>Flavobacteriia</taxon>
        <taxon>Flavobacteriales</taxon>
        <taxon>Flavobacteriaceae</taxon>
        <taxon>Flavobacterium</taxon>
    </lineage>
</organism>
<dbReference type="PANTHER" id="PTHR38772">
    <property type="match status" value="1"/>
</dbReference>
<keyword evidence="5" id="KW-1185">Reference proteome</keyword>
<comment type="subcellular location">
    <subcellularLocation>
        <location evidence="1">Cytoplasm</location>
    </subcellularLocation>
</comment>
<comment type="caution">
    <text evidence="4">The sequence shown here is derived from an EMBL/GenBank/DDBJ whole genome shotgun (WGS) entry which is preliminary data.</text>
</comment>
<protein>
    <submittedName>
        <fullName evidence="4">Nucleoid-associated protein</fullName>
    </submittedName>
</protein>
<evidence type="ECO:0000256" key="2">
    <source>
        <dbReference type="ARBA" id="ARBA00009035"/>
    </source>
</evidence>
<proteinExistence type="inferred from homology"/>
<keyword evidence="3" id="KW-0963">Cytoplasm</keyword>
<name>A0ABS6XRP6_9FLAO</name>
<dbReference type="InterPro" id="IPR007358">
    <property type="entry name" value="Nucleoid_associated_NdpA"/>
</dbReference>
<accession>A0ABS6XRP6</accession>
<dbReference type="Proteomes" id="UP000812031">
    <property type="component" value="Unassembled WGS sequence"/>
</dbReference>